<dbReference type="PANTHER" id="PTHR33744:SF1">
    <property type="entry name" value="DNA-BINDING TRANSCRIPTIONAL ACTIVATOR ADER"/>
    <property type="match status" value="1"/>
</dbReference>
<dbReference type="RefSeq" id="WP_257948999.1">
    <property type="nucleotide sequence ID" value="NZ_FXZI01000010.1"/>
</dbReference>
<reference evidence="5 6" key="1">
    <citation type="submission" date="2017-03" db="EMBL/GenBank/DDBJ databases">
        <authorList>
            <person name="Afonso C.L."/>
            <person name="Miller P.J."/>
            <person name="Scott M.A."/>
            <person name="Spackman E."/>
            <person name="Goraichik I."/>
            <person name="Dimitrov K.M."/>
            <person name="Suarez D.L."/>
            <person name="Swayne D.E."/>
        </authorList>
    </citation>
    <scope>NUCLEOTIDE SEQUENCE [LARGE SCALE GENOMIC DNA]</scope>
    <source>
        <strain evidence="3">6</strain>
        <strain evidence="6">6(3)</strain>
        <strain evidence="4">8</strain>
        <strain evidence="5">8(6)</strain>
    </source>
</reference>
<sequence>MDDLKNWLSGADSMGFMVTLGQLWARQELALDVVVDSSHSRMEDVTIVHSSELPAVDEWLAGGEVLLTIGVGQDLSSEGVGDYVGRLKRAGVHALGIGLGSALPWQELPPVLIEQARAQELALFGVPEPVPFVAVVDAFTRMREEETTRELTRASSAGRRFATDLAHQGPAALVDDLASTLAADVHFVSPTGRGLTGADAKTQVRHELILEALKPSMAPRLLRTEAGIVEAVPVGDEQVRAWILAPAEATGNTRTRALLLSTAAALLSLSITEAPPRRSESPLFTTPLTPAQARTEWVQETGLAPVSRVKFTVFGNVRGEDPETLMGDLGPGTLLVRAGAMLGVIEAGRQDTDRIYRDAADSAGSSDLAADQVSMVDRVAEVTGLSELSAKMIPLAQVHHAWTVWRTQHETASSDVRSLLSSIDEAAAQRFVDRVLGALLASRDEQDLLLTLRSFIATGGVRDAIATELGIHRHTVRARMAKIETLLGRDLSRAESVQAVALALELAEL</sequence>
<evidence type="ECO:0000313" key="3">
    <source>
        <dbReference type="EMBL" id="SMX82250.1"/>
    </source>
</evidence>
<feature type="domain" description="PucR C-terminal helix-turn-helix" evidence="2">
    <location>
        <begin position="448"/>
        <end position="505"/>
    </location>
</feature>
<evidence type="ECO:0000313" key="5">
    <source>
        <dbReference type="Proteomes" id="UP000234300"/>
    </source>
</evidence>
<dbReference type="InterPro" id="IPR025736">
    <property type="entry name" value="PucR_C-HTH_dom"/>
</dbReference>
<evidence type="ECO:0000313" key="6">
    <source>
        <dbReference type="Proteomes" id="UP000234327"/>
    </source>
</evidence>
<evidence type="ECO:0000313" key="4">
    <source>
        <dbReference type="EMBL" id="SMX98066.1"/>
    </source>
</evidence>
<dbReference type="Gene3D" id="1.10.10.2840">
    <property type="entry name" value="PucR C-terminal helix-turn-helix domain"/>
    <property type="match status" value="1"/>
</dbReference>
<name>A0A2H1KED1_BREAU</name>
<dbReference type="Pfam" id="PF13556">
    <property type="entry name" value="HTH_30"/>
    <property type="match status" value="1"/>
</dbReference>
<dbReference type="InterPro" id="IPR042070">
    <property type="entry name" value="PucR_C-HTH_sf"/>
</dbReference>
<dbReference type="InterPro" id="IPR051448">
    <property type="entry name" value="CdaR-like_regulators"/>
</dbReference>
<protein>
    <submittedName>
        <fullName evidence="4">PucR C-terminal helix-turn-helix domain-containing protein</fullName>
    </submittedName>
</protein>
<dbReference type="Pfam" id="PF07905">
    <property type="entry name" value="PucR"/>
    <property type="match status" value="1"/>
</dbReference>
<dbReference type="AlphaFoldDB" id="A0A2H1KED1"/>
<proteinExistence type="predicted"/>
<gene>
    <name evidence="3" type="ORF">BAURA63_01877</name>
    <name evidence="4" type="ORF">BAURA86_02709</name>
</gene>
<dbReference type="EMBL" id="FXZI01000010">
    <property type="protein sequence ID" value="SMX98066.1"/>
    <property type="molecule type" value="Genomic_DNA"/>
</dbReference>
<dbReference type="InterPro" id="IPR012914">
    <property type="entry name" value="PucR_dom"/>
</dbReference>
<dbReference type="EMBL" id="FXYZ01000006">
    <property type="protein sequence ID" value="SMX82250.1"/>
    <property type="molecule type" value="Genomic_DNA"/>
</dbReference>
<evidence type="ECO:0000259" key="1">
    <source>
        <dbReference type="Pfam" id="PF07905"/>
    </source>
</evidence>
<dbReference type="PANTHER" id="PTHR33744">
    <property type="entry name" value="CARBOHYDRATE DIACID REGULATOR"/>
    <property type="match status" value="1"/>
</dbReference>
<organism evidence="4 5">
    <name type="scientific">Brevibacterium aurantiacum</name>
    <dbReference type="NCBI Taxonomy" id="273384"/>
    <lineage>
        <taxon>Bacteria</taxon>
        <taxon>Bacillati</taxon>
        <taxon>Actinomycetota</taxon>
        <taxon>Actinomycetes</taxon>
        <taxon>Micrococcales</taxon>
        <taxon>Brevibacteriaceae</taxon>
        <taxon>Brevibacterium</taxon>
    </lineage>
</organism>
<evidence type="ECO:0000259" key="2">
    <source>
        <dbReference type="Pfam" id="PF13556"/>
    </source>
</evidence>
<accession>A0A2H1KED1</accession>
<dbReference type="Proteomes" id="UP000234327">
    <property type="component" value="Unassembled WGS sequence"/>
</dbReference>
<feature type="domain" description="Purine catabolism PurC-like" evidence="1">
    <location>
        <begin position="28"/>
        <end position="140"/>
    </location>
</feature>
<dbReference type="Proteomes" id="UP000234300">
    <property type="component" value="Unassembled WGS sequence"/>
</dbReference>